<dbReference type="InterPro" id="IPR041662">
    <property type="entry name" value="SusD-like_2"/>
</dbReference>
<gene>
    <name evidence="1" type="ORF">VRU48_09420</name>
</gene>
<keyword evidence="1" id="KW-0449">Lipoprotein</keyword>
<name>A0ABU7I782_9SPHI</name>
<dbReference type="Pfam" id="PF12771">
    <property type="entry name" value="SusD-like_2"/>
    <property type="match status" value="1"/>
</dbReference>
<dbReference type="Proteomes" id="UP001336835">
    <property type="component" value="Unassembled WGS sequence"/>
</dbReference>
<dbReference type="RefSeq" id="WP_330107670.1">
    <property type="nucleotide sequence ID" value="NZ_JAZDQT010000001.1"/>
</dbReference>
<dbReference type="PROSITE" id="PS51257">
    <property type="entry name" value="PROKAR_LIPOPROTEIN"/>
    <property type="match status" value="1"/>
</dbReference>
<dbReference type="InterPro" id="IPR011990">
    <property type="entry name" value="TPR-like_helical_dom_sf"/>
</dbReference>
<comment type="caution">
    <text evidence="1">The sequence shown here is derived from an EMBL/GenBank/DDBJ whole genome shotgun (WGS) entry which is preliminary data.</text>
</comment>
<keyword evidence="2" id="KW-1185">Reference proteome</keyword>
<dbReference type="Gene3D" id="1.25.40.390">
    <property type="match status" value="1"/>
</dbReference>
<evidence type="ECO:0000313" key="1">
    <source>
        <dbReference type="EMBL" id="MEE1945327.1"/>
    </source>
</evidence>
<protein>
    <submittedName>
        <fullName evidence="1">SusD/RagB family nutrient-binding outer membrane lipoprotein</fullName>
    </submittedName>
</protein>
<sequence>MKARKIYGKWVVLAILALTGCTKDFTEMNTPYNEGSVNSASIPALFNNVASSMIKDEDQTMYVALFWHAANQQAVQSKTANYLNYISNPWSNYYTSLKNYQQMMTLINKNQNSGTFANVKNMATILMAAKTLHMLDYYGDMPYSKAGIASTGTEFYRPSYDKEADIYRSVLAGLQAAVNGLSTDATQTNIGSSDSFLGNDITSYKKFGNAILLRYAVRLYNKEQALASSIITDIMSNSKPLPNNQTLAALEKDNFGFWPAAVNVEVDYYYIFRETSVSALRMGSNMWNQMSSTMANDGSGIFDPRCKVWFMTNNADKWVPAPQNLSVIDGGNPYPNDPAASVVKKTVGSDPGNIFSAFNIYLASDNKYRPTLIITEADVHFLKAEIYQRGMGVTKNIVTAKAEYEAGIKASVDFWYYYTQKSPRWAGRIPTPPTAVEMTAMLTNAKVLYNGANDNDALTKIATQAWIATTWQPAEAWTIVRRTGLVPRDATAAPSNTVRLPYPDDEQTNNNANWTAVTGGVDKTAQSAKKLYWMP</sequence>
<reference evidence="1 2" key="1">
    <citation type="submission" date="2024-01" db="EMBL/GenBank/DDBJ databases">
        <title>Pedobacter sp. nov., isolated from fresh soil.</title>
        <authorList>
            <person name="Le N.T.T."/>
        </authorList>
    </citation>
    <scope>NUCLEOTIDE SEQUENCE [LARGE SCALE GENOMIC DNA]</scope>
    <source>
        <strain evidence="1 2">KR3-3</strain>
    </source>
</reference>
<dbReference type="EMBL" id="JAZDQT010000001">
    <property type="protein sequence ID" value="MEE1945327.1"/>
    <property type="molecule type" value="Genomic_DNA"/>
</dbReference>
<organism evidence="1 2">
    <name type="scientific">Pedobacter albus</name>
    <dbReference type="NCBI Taxonomy" id="3113905"/>
    <lineage>
        <taxon>Bacteria</taxon>
        <taxon>Pseudomonadati</taxon>
        <taxon>Bacteroidota</taxon>
        <taxon>Sphingobacteriia</taxon>
        <taxon>Sphingobacteriales</taxon>
        <taxon>Sphingobacteriaceae</taxon>
        <taxon>Pedobacter</taxon>
    </lineage>
</organism>
<evidence type="ECO:0000313" key="2">
    <source>
        <dbReference type="Proteomes" id="UP001336835"/>
    </source>
</evidence>
<dbReference type="SUPFAM" id="SSF48452">
    <property type="entry name" value="TPR-like"/>
    <property type="match status" value="1"/>
</dbReference>
<accession>A0ABU7I782</accession>
<proteinExistence type="predicted"/>